<keyword evidence="7" id="KW-0961">Cell wall biogenesis/degradation</keyword>
<dbReference type="Pfam" id="PF08245">
    <property type="entry name" value="Mur_ligase_M"/>
    <property type="match status" value="1"/>
</dbReference>
<feature type="domain" description="Mur ligase central" evidence="9">
    <location>
        <begin position="96"/>
        <end position="267"/>
    </location>
</feature>
<dbReference type="SUPFAM" id="SSF51984">
    <property type="entry name" value="MurCD N-terminal domain"/>
    <property type="match status" value="1"/>
</dbReference>
<evidence type="ECO:0000256" key="8">
    <source>
        <dbReference type="SAM" id="Coils"/>
    </source>
</evidence>
<comment type="function">
    <text evidence="7">Cell wall formation. Catalyzes the addition of glutamate to the nucleotide precursor UDP-N-acetylmuramoyl-L-alanine (UMA).</text>
</comment>
<dbReference type="SUPFAM" id="SSF53623">
    <property type="entry name" value="MurD-like peptide ligases, catalytic domain"/>
    <property type="match status" value="1"/>
</dbReference>
<dbReference type="GO" id="GO:0008764">
    <property type="term" value="F:UDP-N-acetylmuramoylalanine-D-glutamate ligase activity"/>
    <property type="evidence" value="ECO:0007669"/>
    <property type="project" value="UniProtKB-UniRule"/>
</dbReference>
<comment type="pathway">
    <text evidence="2 7">Cell wall biogenesis; peptidoglycan biosynthesis.</text>
</comment>
<accession>A0A0M1VUU6</accession>
<gene>
    <name evidence="7" type="primary">murD</name>
    <name evidence="10" type="ORF">FSCG_01125</name>
</gene>
<dbReference type="InterPro" id="IPR036615">
    <property type="entry name" value="Mur_ligase_C_dom_sf"/>
</dbReference>
<protein>
    <recommendedName>
        <fullName evidence="7">UDP-N-acetylmuramoylalanine--D-glutamate ligase</fullName>
        <ecNumber evidence="7">6.3.2.9</ecNumber>
    </recommendedName>
    <alternativeName>
        <fullName evidence="7">D-glutamic acid-adding enzyme</fullName>
    </alternativeName>
    <alternativeName>
        <fullName evidence="7">UDP-N-acetylmuramoyl-L-alanyl-D-glutamate synthetase</fullName>
    </alternativeName>
</protein>
<keyword evidence="6 7" id="KW-0067">ATP-binding</keyword>
<proteinExistence type="inferred from homology"/>
<dbReference type="GO" id="GO:0051301">
    <property type="term" value="P:cell division"/>
    <property type="evidence" value="ECO:0007669"/>
    <property type="project" value="UniProtKB-KW"/>
</dbReference>
<keyword evidence="7" id="KW-0132">Cell division</keyword>
<dbReference type="HAMAP" id="MF_00639">
    <property type="entry name" value="MurD"/>
    <property type="match status" value="1"/>
</dbReference>
<reference evidence="10 11" key="1">
    <citation type="submission" date="2011-10" db="EMBL/GenBank/DDBJ databases">
        <title>The Genome Sequence of Fusobacterium sp. 4_1_13.</title>
        <authorList>
            <consortium name="The Broad Institute Genome Sequencing Platform"/>
            <person name="Earl A."/>
            <person name="Ward D."/>
            <person name="Feldgarden M."/>
            <person name="Gevers D."/>
            <person name="Strauss J."/>
            <person name="Ambrose C."/>
            <person name="Allen-Vercoe E."/>
            <person name="Young S.K."/>
            <person name="Zeng Q."/>
            <person name="Gargeya S."/>
            <person name="Fitzgerald M."/>
            <person name="Haas B."/>
            <person name="Abouelleil A."/>
            <person name="Alvarado L."/>
            <person name="Arachchi H.M."/>
            <person name="Berlin A."/>
            <person name="Brown A."/>
            <person name="Chapman S.B."/>
            <person name="Chen Z."/>
            <person name="Dunbar C."/>
            <person name="Freedman E."/>
            <person name="Gearin G."/>
            <person name="Goldberg J."/>
            <person name="Griggs A."/>
            <person name="Gujja S."/>
            <person name="Heiman D."/>
            <person name="Howarth C."/>
            <person name="Larson L."/>
            <person name="Lui A."/>
            <person name="MacDonald P.J."/>
            <person name="Montmayeur A."/>
            <person name="Murphy C."/>
            <person name="Neiman D."/>
            <person name="Pearson M."/>
            <person name="Priest M."/>
            <person name="Roberts A."/>
            <person name="Saif S."/>
            <person name="Shea T."/>
            <person name="Shenoy N."/>
            <person name="Sisk P."/>
            <person name="Stolte C."/>
            <person name="Sykes S."/>
            <person name="Wortman J."/>
            <person name="Nusbaum C."/>
            <person name="Birren B."/>
        </authorList>
    </citation>
    <scope>NUCLEOTIDE SEQUENCE [LARGE SCALE GENOMIC DNA]</scope>
    <source>
        <strain evidence="10 11">4_1_13</strain>
    </source>
</reference>
<evidence type="ECO:0000256" key="1">
    <source>
        <dbReference type="ARBA" id="ARBA00004496"/>
    </source>
</evidence>
<comment type="subcellular location">
    <subcellularLocation>
        <location evidence="1 7">Cytoplasm</location>
    </subcellularLocation>
</comment>
<keyword evidence="7" id="KW-0131">Cell cycle</keyword>
<dbReference type="Proteomes" id="UP000004925">
    <property type="component" value="Unassembled WGS sequence"/>
</dbReference>
<sequence>MKKAMIYGLGISGTGAKELLEKEGYEIIVVDDKKAMRSEEALNHLDGIEFFIKSPGIPYNNFVKEVQKRGIKILDEIEIAYNYMIEKGMKTKIIAITGTNGKSTTTAKISDMLNHAGYRAAYAGNIGRSLSEVLLKEKDLDFISLELSSFQLENIENFKPYISMIINMGPDHIERYNSFDEYYDTKFNITKNQTEDLYFIENIDDVEIEKRAKQIKAKRISVSKFKKADIFVKNDKICHGENSIIDVDKLSLKGIHNLENTLFMVATAEILKIDREKLKEFLMIATPLEHRTELFFNYGKVKFINDSKATNVDSTKFAIQANKNSILICGGYDKGVDLAPLAEMIKKNIKEVYLIGVIADKIEKELKKIGYEDNKIHKLVNLENSLQDMKKRFTKESNEVILLSPATSSYDQFNSFEHRGKVFKELVLKIFG</sequence>
<dbReference type="RefSeq" id="WP_032843791.1">
    <property type="nucleotide sequence ID" value="NZ_KQ235737.1"/>
</dbReference>
<dbReference type="UniPathway" id="UPA00219"/>
<evidence type="ECO:0000313" key="10">
    <source>
        <dbReference type="EMBL" id="EEO40412.2"/>
    </source>
</evidence>
<dbReference type="eggNOG" id="COG0771">
    <property type="taxonomic scope" value="Bacteria"/>
</dbReference>
<dbReference type="Gene3D" id="3.90.190.20">
    <property type="entry name" value="Mur ligase, C-terminal domain"/>
    <property type="match status" value="1"/>
</dbReference>
<dbReference type="Gene3D" id="3.40.50.720">
    <property type="entry name" value="NAD(P)-binding Rossmann-like Domain"/>
    <property type="match status" value="1"/>
</dbReference>
<dbReference type="InterPro" id="IPR013221">
    <property type="entry name" value="Mur_ligase_cen"/>
</dbReference>
<feature type="coiled-coil region" evidence="8">
    <location>
        <begin position="372"/>
        <end position="399"/>
    </location>
</feature>
<evidence type="ECO:0000256" key="7">
    <source>
        <dbReference type="HAMAP-Rule" id="MF_00639"/>
    </source>
</evidence>
<comment type="similarity">
    <text evidence="7">Belongs to the MurCDEF family.</text>
</comment>
<keyword evidence="7" id="KW-0573">Peptidoglycan synthesis</keyword>
<dbReference type="InterPro" id="IPR005762">
    <property type="entry name" value="MurD"/>
</dbReference>
<dbReference type="PANTHER" id="PTHR43692">
    <property type="entry name" value="UDP-N-ACETYLMURAMOYLALANINE--D-GLUTAMATE LIGASE"/>
    <property type="match status" value="1"/>
</dbReference>
<dbReference type="EMBL" id="ACDE02000019">
    <property type="protein sequence ID" value="EEO40412.2"/>
    <property type="molecule type" value="Genomic_DNA"/>
</dbReference>
<keyword evidence="4 7" id="KW-0436">Ligase</keyword>
<name>A0A0M1VUU6_FUSVC</name>
<evidence type="ECO:0000313" key="11">
    <source>
        <dbReference type="Proteomes" id="UP000004925"/>
    </source>
</evidence>
<evidence type="ECO:0000256" key="6">
    <source>
        <dbReference type="ARBA" id="ARBA00022840"/>
    </source>
</evidence>
<comment type="caution">
    <text evidence="10">The sequence shown here is derived from an EMBL/GenBank/DDBJ whole genome shotgun (WGS) entry which is preliminary data.</text>
</comment>
<dbReference type="GO" id="GO:0008360">
    <property type="term" value="P:regulation of cell shape"/>
    <property type="evidence" value="ECO:0007669"/>
    <property type="project" value="UniProtKB-KW"/>
</dbReference>
<keyword evidence="3 7" id="KW-0963">Cytoplasm</keyword>
<dbReference type="SUPFAM" id="SSF53244">
    <property type="entry name" value="MurD-like peptide ligases, peptide-binding domain"/>
    <property type="match status" value="1"/>
</dbReference>
<dbReference type="EC" id="6.3.2.9" evidence="7"/>
<dbReference type="NCBIfam" id="TIGR01087">
    <property type="entry name" value="murD"/>
    <property type="match status" value="1"/>
</dbReference>
<evidence type="ECO:0000256" key="5">
    <source>
        <dbReference type="ARBA" id="ARBA00022741"/>
    </source>
</evidence>
<dbReference type="GO" id="GO:0005737">
    <property type="term" value="C:cytoplasm"/>
    <property type="evidence" value="ECO:0007669"/>
    <property type="project" value="UniProtKB-SubCell"/>
</dbReference>
<evidence type="ECO:0000256" key="4">
    <source>
        <dbReference type="ARBA" id="ARBA00022598"/>
    </source>
</evidence>
<evidence type="ECO:0000259" key="9">
    <source>
        <dbReference type="Pfam" id="PF08245"/>
    </source>
</evidence>
<evidence type="ECO:0000256" key="2">
    <source>
        <dbReference type="ARBA" id="ARBA00004752"/>
    </source>
</evidence>
<dbReference type="Gene3D" id="3.40.1190.10">
    <property type="entry name" value="Mur-like, catalytic domain"/>
    <property type="match status" value="1"/>
</dbReference>
<organism evidence="10 11">
    <name type="scientific">Fusobacterium vincentii 4_1_13</name>
    <dbReference type="NCBI Taxonomy" id="469606"/>
    <lineage>
        <taxon>Bacteria</taxon>
        <taxon>Fusobacteriati</taxon>
        <taxon>Fusobacteriota</taxon>
        <taxon>Fusobacteriia</taxon>
        <taxon>Fusobacteriales</taxon>
        <taxon>Fusobacteriaceae</taxon>
        <taxon>Fusobacterium</taxon>
    </lineage>
</organism>
<dbReference type="AlphaFoldDB" id="A0A0M1VUU6"/>
<evidence type="ECO:0000256" key="3">
    <source>
        <dbReference type="ARBA" id="ARBA00022490"/>
    </source>
</evidence>
<comment type="catalytic activity">
    <reaction evidence="7">
        <text>UDP-N-acetyl-alpha-D-muramoyl-L-alanine + D-glutamate + ATP = UDP-N-acetyl-alpha-D-muramoyl-L-alanyl-D-glutamate + ADP + phosphate + H(+)</text>
        <dbReference type="Rhea" id="RHEA:16429"/>
        <dbReference type="ChEBI" id="CHEBI:15378"/>
        <dbReference type="ChEBI" id="CHEBI:29986"/>
        <dbReference type="ChEBI" id="CHEBI:30616"/>
        <dbReference type="ChEBI" id="CHEBI:43474"/>
        <dbReference type="ChEBI" id="CHEBI:83898"/>
        <dbReference type="ChEBI" id="CHEBI:83900"/>
        <dbReference type="ChEBI" id="CHEBI:456216"/>
        <dbReference type="EC" id="6.3.2.9"/>
    </reaction>
</comment>
<dbReference type="GO" id="GO:0005524">
    <property type="term" value="F:ATP binding"/>
    <property type="evidence" value="ECO:0007669"/>
    <property type="project" value="UniProtKB-UniRule"/>
</dbReference>
<dbReference type="GO" id="GO:0071555">
    <property type="term" value="P:cell wall organization"/>
    <property type="evidence" value="ECO:0007669"/>
    <property type="project" value="UniProtKB-KW"/>
</dbReference>
<dbReference type="GO" id="GO:0009252">
    <property type="term" value="P:peptidoglycan biosynthetic process"/>
    <property type="evidence" value="ECO:0007669"/>
    <property type="project" value="UniProtKB-UniRule"/>
</dbReference>
<feature type="binding site" evidence="7">
    <location>
        <begin position="98"/>
        <end position="104"/>
    </location>
    <ligand>
        <name>ATP</name>
        <dbReference type="ChEBI" id="CHEBI:30616"/>
    </ligand>
</feature>
<keyword evidence="7" id="KW-0133">Cell shape</keyword>
<dbReference type="InterPro" id="IPR036565">
    <property type="entry name" value="Mur-like_cat_sf"/>
</dbReference>
<keyword evidence="5 7" id="KW-0547">Nucleotide-binding</keyword>
<keyword evidence="8" id="KW-0175">Coiled coil</keyword>
<dbReference type="PANTHER" id="PTHR43692:SF1">
    <property type="entry name" value="UDP-N-ACETYLMURAMOYLALANINE--D-GLUTAMATE LIGASE"/>
    <property type="match status" value="1"/>
</dbReference>